<protein>
    <submittedName>
        <fullName evidence="2">Uncharacterized protein with protein kinase and helix-hairpin-helix DNA-binding domains</fullName>
    </submittedName>
</protein>
<dbReference type="InterPro" id="IPR000719">
    <property type="entry name" value="Prot_kinase_dom"/>
</dbReference>
<keyword evidence="2" id="KW-0238">DNA-binding</keyword>
<dbReference type="EMBL" id="UKAS01000014">
    <property type="protein sequence ID" value="SXF97070.1"/>
    <property type="molecule type" value="Genomic_DNA"/>
</dbReference>
<accession>A0ABD7PA96</accession>
<dbReference type="InterPro" id="IPR011009">
    <property type="entry name" value="Kinase-like_dom_sf"/>
</dbReference>
<dbReference type="AlphaFoldDB" id="A0ABD7PA96"/>
<gene>
    <name evidence="2" type="ORF">SAMEA3729809_04023</name>
</gene>
<keyword evidence="2" id="KW-0808">Transferase</keyword>
<feature type="domain" description="Protein kinase" evidence="1">
    <location>
        <begin position="17"/>
        <end position="310"/>
    </location>
</feature>
<dbReference type="GO" id="GO:0003677">
    <property type="term" value="F:DNA binding"/>
    <property type="evidence" value="ECO:0007669"/>
    <property type="project" value="UniProtKB-KW"/>
</dbReference>
<evidence type="ECO:0000313" key="3">
    <source>
        <dbReference type="Proteomes" id="UP000258928"/>
    </source>
</evidence>
<proteinExistence type="predicted"/>
<reference evidence="2 3" key="1">
    <citation type="submission" date="2018-08" db="EMBL/GenBank/DDBJ databases">
        <authorList>
            <consortium name="Pathogen Informatics"/>
        </authorList>
    </citation>
    <scope>NUCLEOTIDE SEQUENCE [LARGE SCALE GENOMIC DNA]</scope>
    <source>
        <strain evidence="2 3">EuSCAPE_TR218</strain>
    </source>
</reference>
<name>A0ABD7PA96_KLEVA</name>
<dbReference type="SUPFAM" id="SSF56112">
    <property type="entry name" value="Protein kinase-like (PK-like)"/>
    <property type="match status" value="1"/>
</dbReference>
<organism evidence="2 3">
    <name type="scientific">Klebsiella variicola</name>
    <dbReference type="NCBI Taxonomy" id="244366"/>
    <lineage>
        <taxon>Bacteria</taxon>
        <taxon>Pseudomonadati</taxon>
        <taxon>Pseudomonadota</taxon>
        <taxon>Gammaproteobacteria</taxon>
        <taxon>Enterobacterales</taxon>
        <taxon>Enterobacteriaceae</taxon>
        <taxon>Klebsiella/Raoultella group</taxon>
        <taxon>Klebsiella</taxon>
        <taxon>Klebsiella pneumoniae complex</taxon>
    </lineage>
</organism>
<comment type="caution">
    <text evidence="2">The sequence shown here is derived from an EMBL/GenBank/DDBJ whole genome shotgun (WGS) entry which is preliminary data.</text>
</comment>
<dbReference type="Proteomes" id="UP000258928">
    <property type="component" value="Unassembled WGS sequence"/>
</dbReference>
<dbReference type="Gene3D" id="1.10.510.10">
    <property type="entry name" value="Transferase(Phosphotransferase) domain 1"/>
    <property type="match status" value="1"/>
</dbReference>
<evidence type="ECO:0000313" key="2">
    <source>
        <dbReference type="EMBL" id="SXF97070.1"/>
    </source>
</evidence>
<dbReference type="RefSeq" id="WP_259274886.1">
    <property type="nucleotide sequence ID" value="NZ_UKAS01000014.1"/>
</dbReference>
<dbReference type="GO" id="GO:0016301">
    <property type="term" value="F:kinase activity"/>
    <property type="evidence" value="ECO:0007669"/>
    <property type="project" value="UniProtKB-KW"/>
</dbReference>
<keyword evidence="2" id="KW-0418">Kinase</keyword>
<sequence length="312" mass="34855">MKHKKLPACYDGQRRTVRLGKLIKSGGAGSVYFLADDPSRVAKLYHPQTDTAYYQRKLSAMLAQRPEIPAPAEGESIVQLAWPDYLLYDERKRVVGFVMPVLDTQRTIELEYILQARQAKAHHLPEGIGAKVSLACNLATLVSTLHARQHRVIDMKPVNLRFYRDSLYIALLDCDGFSIQGEGERFPAGQFTPDYLAPEFQRIGQVPGEQEEAQDRFSLAVIIFQLLNHGIHPYSGRSQMAKVPDDLPGRIAAGCYAYGINAATTISPVPASTHHLLPVELRKLFDRAFSDSPARRPSADEWAQVLRPYAAT</sequence>
<evidence type="ECO:0000259" key="1">
    <source>
        <dbReference type="PROSITE" id="PS50011"/>
    </source>
</evidence>
<dbReference type="PROSITE" id="PS50011">
    <property type="entry name" value="PROTEIN_KINASE_DOM"/>
    <property type="match status" value="1"/>
</dbReference>